<dbReference type="PROSITE" id="PS51257">
    <property type="entry name" value="PROKAR_LIPOPROTEIN"/>
    <property type="match status" value="1"/>
</dbReference>
<evidence type="ECO:0008006" key="4">
    <source>
        <dbReference type="Google" id="ProtNLM"/>
    </source>
</evidence>
<dbReference type="Gene3D" id="2.50.20.20">
    <property type="match status" value="1"/>
</dbReference>
<comment type="caution">
    <text evidence="2">The sequence shown here is derived from an EMBL/GenBank/DDBJ whole genome shotgun (WGS) entry which is preliminary data.</text>
</comment>
<name>A0A9W6Q0D1_9ACTN</name>
<dbReference type="EMBL" id="BSRZ01000015">
    <property type="protein sequence ID" value="GLW66461.1"/>
    <property type="molecule type" value="Genomic_DNA"/>
</dbReference>
<gene>
    <name evidence="2" type="ORF">Arub01_47050</name>
</gene>
<keyword evidence="3" id="KW-1185">Reference proteome</keyword>
<evidence type="ECO:0000256" key="1">
    <source>
        <dbReference type="SAM" id="SignalP"/>
    </source>
</evidence>
<reference evidence="2" key="1">
    <citation type="submission" date="2023-02" db="EMBL/GenBank/DDBJ databases">
        <title>Actinomadura rubrobrunea NBRC 14622.</title>
        <authorList>
            <person name="Ichikawa N."/>
            <person name="Sato H."/>
            <person name="Tonouchi N."/>
        </authorList>
    </citation>
    <scope>NUCLEOTIDE SEQUENCE</scope>
    <source>
        <strain evidence="2">NBRC 14622</strain>
    </source>
</reference>
<organism evidence="2 3">
    <name type="scientific">Actinomadura rubrobrunea</name>
    <dbReference type="NCBI Taxonomy" id="115335"/>
    <lineage>
        <taxon>Bacteria</taxon>
        <taxon>Bacillati</taxon>
        <taxon>Actinomycetota</taxon>
        <taxon>Actinomycetes</taxon>
        <taxon>Streptosporangiales</taxon>
        <taxon>Thermomonosporaceae</taxon>
        <taxon>Actinomadura</taxon>
    </lineage>
</organism>
<dbReference type="Proteomes" id="UP001165124">
    <property type="component" value="Unassembled WGS sequence"/>
</dbReference>
<feature type="signal peptide" evidence="1">
    <location>
        <begin position="1"/>
        <end position="26"/>
    </location>
</feature>
<evidence type="ECO:0000313" key="2">
    <source>
        <dbReference type="EMBL" id="GLW66461.1"/>
    </source>
</evidence>
<proteinExistence type="predicted"/>
<feature type="chain" id="PRO_5040736577" description="Lipoprotein" evidence="1">
    <location>
        <begin position="27"/>
        <end position="273"/>
    </location>
</feature>
<dbReference type="RefSeq" id="WP_146150350.1">
    <property type="nucleotide sequence ID" value="NZ_BSRZ01000015.1"/>
</dbReference>
<evidence type="ECO:0000313" key="3">
    <source>
        <dbReference type="Proteomes" id="UP001165124"/>
    </source>
</evidence>
<accession>A0A9W6Q0D1</accession>
<keyword evidence="1" id="KW-0732">Signal</keyword>
<dbReference type="AlphaFoldDB" id="A0A9W6Q0D1"/>
<sequence length="273" mass="29857">MKRRAAGAVLAALAVVLTGCSGEVYVDPTVKAFRHLDEKVLPGLERPHWADVEVDVFAHAGSIPPFRMNAQMRGTQRSAPDQSATDLDLRSVTTTVTKPYTERKVVRTGSVRVIVLGGRTYVRNTLQSSRWRMVTAATTVVGDRRLDPAGTVTMLKTTMLAAMIRGKGPLVGTPTPTTASGLRLRRYGVTCTVDECLKEEPDLRELARKVYPGDAIINLTLSVDEQDRVRLLEVESEFPVGNEDMTQGALVKFKAKLTLHDHGKPQQITAPAL</sequence>
<protein>
    <recommendedName>
        <fullName evidence="4">Lipoprotein</fullName>
    </recommendedName>
</protein>